<comment type="caution">
    <text evidence="1">The sequence shown here is derived from an EMBL/GenBank/DDBJ whole genome shotgun (WGS) entry which is preliminary data.</text>
</comment>
<proteinExistence type="predicted"/>
<reference evidence="1 2" key="1">
    <citation type="journal article" date="2010" name="BMC Genomics">
        <title>Genome sequence of the pattern forming Paenibacillus vortex bacterium reveals potential for thriving in complex environments.</title>
        <authorList>
            <person name="Sirota-Madi A."/>
            <person name="Olender T."/>
            <person name="Helman Y."/>
            <person name="Ingham C."/>
            <person name="Brainis I."/>
            <person name="Roth D."/>
            <person name="Hagi E."/>
            <person name="Brodsky L."/>
            <person name="Leshkowitz D."/>
            <person name="Galatenko V."/>
            <person name="Nikolaev V."/>
            <person name="Mugasimangalam R.C."/>
            <person name="Bransburg-Zabary S."/>
            <person name="Gutnick D.L."/>
            <person name="Lancet D."/>
            <person name="Ben-Jacob E."/>
        </authorList>
    </citation>
    <scope>NUCLEOTIDE SEQUENCE [LARGE SCALE GENOMIC DNA]</scope>
    <source>
        <strain evidence="1 2">V453</strain>
    </source>
</reference>
<dbReference type="KEGG" id="pvo:PVOR_03660"/>
<evidence type="ECO:0000313" key="2">
    <source>
        <dbReference type="Proteomes" id="UP000003094"/>
    </source>
</evidence>
<accession>A0A2R9T137</accession>
<dbReference type="Proteomes" id="UP000003094">
    <property type="component" value="Unassembled WGS sequence"/>
</dbReference>
<keyword evidence="2" id="KW-1185">Reference proteome</keyword>
<sequence>MKRLSEIEPFKNAKFFVKFTKSEYVDDLLNGELFMNPLSIFIKQEIESKQRGQGDKYEGAHVFRVTNIKIIDPETEQVIATAKQGIVQENYGGAEDTPIFCFTVFSAKDFEVIDQDDDSISIKLNIEEEDKKNFLDNFGDKAVILPFNFVELLSEDANNNGHTYVIKQVKYDDYEKGINSEHKKLFDEGSFDIVFWKDSFFEFQREARFAIFDLPTKQSSKFKMRNLRSYCGVLDAKKFFDDYYVKIGFKKMH</sequence>
<evidence type="ECO:0000313" key="1">
    <source>
        <dbReference type="EMBL" id="EFU43419.1"/>
    </source>
</evidence>
<protein>
    <submittedName>
        <fullName evidence="1">Uncharacterized protein</fullName>
    </submittedName>
</protein>
<organism evidence="1 2">
    <name type="scientific">Paenibacillus vortex V453</name>
    <dbReference type="NCBI Taxonomy" id="715225"/>
    <lineage>
        <taxon>Bacteria</taxon>
        <taxon>Bacillati</taxon>
        <taxon>Bacillota</taxon>
        <taxon>Bacilli</taxon>
        <taxon>Bacillales</taxon>
        <taxon>Paenibacillaceae</taxon>
        <taxon>Paenibacillus</taxon>
    </lineage>
</organism>
<name>A0A2R9T137_9BACL</name>
<dbReference type="EMBL" id="ADHJ01000006">
    <property type="protein sequence ID" value="EFU43419.1"/>
    <property type="molecule type" value="Genomic_DNA"/>
</dbReference>
<dbReference type="RefSeq" id="WP_006207662.1">
    <property type="nucleotide sequence ID" value="NZ_ADHJ01000006.1"/>
</dbReference>
<gene>
    <name evidence="1" type="ORF">PVOR_03660</name>
</gene>
<dbReference type="AlphaFoldDB" id="A0A2R9T137"/>